<evidence type="ECO:0000313" key="2">
    <source>
        <dbReference type="EMBL" id="JAD96353.1"/>
    </source>
</evidence>
<dbReference type="EMBL" id="GBRH01201542">
    <property type="protein sequence ID" value="JAD96353.1"/>
    <property type="molecule type" value="Transcribed_RNA"/>
</dbReference>
<sequence length="54" mass="5823">MTQTPMVTLSARTFPSITTIAAAPSSFPDPYTRIRGDSARLKAGRERGDASPRN</sequence>
<reference evidence="2" key="2">
    <citation type="journal article" date="2015" name="Data Brief">
        <title>Shoot transcriptome of the giant reed, Arundo donax.</title>
        <authorList>
            <person name="Barrero R.A."/>
            <person name="Guerrero F.D."/>
            <person name="Moolhuijzen P."/>
            <person name="Goolsby J.A."/>
            <person name="Tidwell J."/>
            <person name="Bellgard S.E."/>
            <person name="Bellgard M.I."/>
        </authorList>
    </citation>
    <scope>NUCLEOTIDE SEQUENCE</scope>
    <source>
        <tissue evidence="2">Shoot tissue taken approximately 20 cm above the soil surface</tissue>
    </source>
</reference>
<protein>
    <submittedName>
        <fullName evidence="2">Similar to Histidine acid phosphatase</fullName>
    </submittedName>
</protein>
<organism evidence="2">
    <name type="scientific">Arundo donax</name>
    <name type="common">Giant reed</name>
    <name type="synonym">Donax arundinaceus</name>
    <dbReference type="NCBI Taxonomy" id="35708"/>
    <lineage>
        <taxon>Eukaryota</taxon>
        <taxon>Viridiplantae</taxon>
        <taxon>Streptophyta</taxon>
        <taxon>Embryophyta</taxon>
        <taxon>Tracheophyta</taxon>
        <taxon>Spermatophyta</taxon>
        <taxon>Magnoliopsida</taxon>
        <taxon>Liliopsida</taxon>
        <taxon>Poales</taxon>
        <taxon>Poaceae</taxon>
        <taxon>PACMAD clade</taxon>
        <taxon>Arundinoideae</taxon>
        <taxon>Arundineae</taxon>
        <taxon>Arundo</taxon>
    </lineage>
</organism>
<name>A0A0A9EBE6_ARUDO</name>
<proteinExistence type="predicted"/>
<feature type="region of interest" description="Disordered" evidence="1">
    <location>
        <begin position="28"/>
        <end position="54"/>
    </location>
</feature>
<evidence type="ECO:0000256" key="1">
    <source>
        <dbReference type="SAM" id="MobiDB-lite"/>
    </source>
</evidence>
<dbReference type="AlphaFoldDB" id="A0A0A9EBE6"/>
<accession>A0A0A9EBE6</accession>
<reference evidence="2" key="1">
    <citation type="submission" date="2014-09" db="EMBL/GenBank/DDBJ databases">
        <authorList>
            <person name="Magalhaes I.L.F."/>
            <person name="Oliveira U."/>
            <person name="Santos F.R."/>
            <person name="Vidigal T.H.D.A."/>
            <person name="Brescovit A.D."/>
            <person name="Santos A.J."/>
        </authorList>
    </citation>
    <scope>NUCLEOTIDE SEQUENCE</scope>
    <source>
        <tissue evidence="2">Shoot tissue taken approximately 20 cm above the soil surface</tissue>
    </source>
</reference>
<feature type="compositionally biased region" description="Basic and acidic residues" evidence="1">
    <location>
        <begin position="32"/>
        <end position="54"/>
    </location>
</feature>